<feature type="transmembrane region" description="Helical" evidence="6">
    <location>
        <begin position="104"/>
        <end position="125"/>
    </location>
</feature>
<keyword evidence="4 6" id="KW-1133">Transmembrane helix</keyword>
<feature type="transmembrane region" description="Helical" evidence="6">
    <location>
        <begin position="137"/>
        <end position="156"/>
    </location>
</feature>
<dbReference type="Pfam" id="PF07690">
    <property type="entry name" value="MFS_1"/>
    <property type="match status" value="1"/>
</dbReference>
<dbReference type="InterPro" id="IPR020846">
    <property type="entry name" value="MFS_dom"/>
</dbReference>
<protein>
    <recommendedName>
        <fullName evidence="7">Major facilitator superfamily (MFS) profile domain-containing protein</fullName>
    </recommendedName>
</protein>
<feature type="domain" description="Major facilitator superfamily (MFS) profile" evidence="7">
    <location>
        <begin position="13"/>
        <end position="384"/>
    </location>
</feature>
<comment type="subcellular location">
    <subcellularLocation>
        <location evidence="1">Cell membrane</location>
        <topology evidence="1">Multi-pass membrane protein</topology>
    </subcellularLocation>
</comment>
<evidence type="ECO:0000256" key="6">
    <source>
        <dbReference type="SAM" id="Phobius"/>
    </source>
</evidence>
<feature type="transmembrane region" description="Helical" evidence="6">
    <location>
        <begin position="333"/>
        <end position="353"/>
    </location>
</feature>
<evidence type="ECO:0000256" key="3">
    <source>
        <dbReference type="ARBA" id="ARBA00022692"/>
    </source>
</evidence>
<dbReference type="Gene3D" id="1.20.1250.20">
    <property type="entry name" value="MFS general substrate transporter like domains"/>
    <property type="match status" value="1"/>
</dbReference>
<dbReference type="AlphaFoldDB" id="S3N027"/>
<keyword evidence="5 6" id="KW-0472">Membrane</keyword>
<reference evidence="8 9" key="1">
    <citation type="submission" date="2013-06" db="EMBL/GenBank/DDBJ databases">
        <title>The Genome Sequence of Acinetobacter rudis CIP 110305.</title>
        <authorList>
            <consortium name="The Broad Institute Genome Sequencing Platform"/>
            <consortium name="The Broad Institute Genome Sequencing Center for Infectious Disease"/>
            <person name="Cerqueira G."/>
            <person name="Feldgarden M."/>
            <person name="Courvalin P."/>
            <person name="Perichon B."/>
            <person name="Grillot-Courvalin C."/>
            <person name="Clermont D."/>
            <person name="Rocha E."/>
            <person name="Yoon E.-J."/>
            <person name="Nemec A."/>
            <person name="Young S.K."/>
            <person name="Zeng Q."/>
            <person name="Gargeya S."/>
            <person name="Fitzgerald M."/>
            <person name="Abouelleil A."/>
            <person name="Alvarado L."/>
            <person name="Berlin A.M."/>
            <person name="Chapman S.B."/>
            <person name="Dewar J."/>
            <person name="Goldberg J."/>
            <person name="Griggs A."/>
            <person name="Gujja S."/>
            <person name="Hansen M."/>
            <person name="Howarth C."/>
            <person name="Imamovic A."/>
            <person name="Larimer J."/>
            <person name="McCowan C."/>
            <person name="Murphy C."/>
            <person name="Pearson M."/>
            <person name="Priest M."/>
            <person name="Roberts A."/>
            <person name="Saif S."/>
            <person name="Shea T."/>
            <person name="Sykes S."/>
            <person name="Wortman J."/>
            <person name="Nusbaum C."/>
            <person name="Birren B."/>
        </authorList>
    </citation>
    <scope>NUCLEOTIDE SEQUENCE [LARGE SCALE GENOMIC DNA]</scope>
    <source>
        <strain evidence="8 9">CIP 110305</strain>
    </source>
</reference>
<feature type="transmembrane region" description="Helical" evidence="6">
    <location>
        <begin position="168"/>
        <end position="188"/>
    </location>
</feature>
<dbReference type="GO" id="GO:0022857">
    <property type="term" value="F:transmembrane transporter activity"/>
    <property type="evidence" value="ECO:0007669"/>
    <property type="project" value="InterPro"/>
</dbReference>
<evidence type="ECO:0000256" key="1">
    <source>
        <dbReference type="ARBA" id="ARBA00004651"/>
    </source>
</evidence>
<dbReference type="InterPro" id="IPR050189">
    <property type="entry name" value="MFS_Efflux_Transporters"/>
</dbReference>
<dbReference type="InterPro" id="IPR011701">
    <property type="entry name" value="MFS"/>
</dbReference>
<evidence type="ECO:0000256" key="2">
    <source>
        <dbReference type="ARBA" id="ARBA00022475"/>
    </source>
</evidence>
<name>S3N027_9GAMM</name>
<dbReference type="Proteomes" id="UP000014568">
    <property type="component" value="Unassembled WGS sequence"/>
</dbReference>
<keyword evidence="3 6" id="KW-0812">Transmembrane</keyword>
<dbReference type="CDD" id="cd17324">
    <property type="entry name" value="MFS_NepI_like"/>
    <property type="match status" value="1"/>
</dbReference>
<evidence type="ECO:0000256" key="5">
    <source>
        <dbReference type="ARBA" id="ARBA00023136"/>
    </source>
</evidence>
<dbReference type="EMBL" id="ATGI01000031">
    <property type="protein sequence ID" value="EPF71983.1"/>
    <property type="molecule type" value="Genomic_DNA"/>
</dbReference>
<comment type="caution">
    <text evidence="8">The sequence shown here is derived from an EMBL/GenBank/DDBJ whole genome shotgun (WGS) entry which is preliminary data.</text>
</comment>
<dbReference type="PANTHER" id="PTHR43124">
    <property type="entry name" value="PURINE EFFLUX PUMP PBUE"/>
    <property type="match status" value="1"/>
</dbReference>
<accession>S3N027</accession>
<dbReference type="PATRIC" id="fig|421052.3.peg.2273"/>
<evidence type="ECO:0000313" key="8">
    <source>
        <dbReference type="EMBL" id="EPF71983.1"/>
    </source>
</evidence>
<dbReference type="RefSeq" id="WP_016656733.1">
    <property type="nucleotide sequence ID" value="NZ_KE340353.1"/>
</dbReference>
<keyword evidence="9" id="KW-1185">Reference proteome</keyword>
<gene>
    <name evidence="8" type="ORF">F945_02329</name>
</gene>
<feature type="transmembrane region" description="Helical" evidence="6">
    <location>
        <begin position="359"/>
        <end position="378"/>
    </location>
</feature>
<feature type="transmembrane region" description="Helical" evidence="6">
    <location>
        <begin position="44"/>
        <end position="67"/>
    </location>
</feature>
<keyword evidence="2" id="KW-1003">Cell membrane</keyword>
<dbReference type="PANTHER" id="PTHR43124:SF3">
    <property type="entry name" value="CHLORAMPHENICOL EFFLUX PUMP RV0191"/>
    <property type="match status" value="1"/>
</dbReference>
<feature type="transmembrane region" description="Helical" evidence="6">
    <location>
        <begin position="209"/>
        <end position="231"/>
    </location>
</feature>
<evidence type="ECO:0000259" key="7">
    <source>
        <dbReference type="PROSITE" id="PS50850"/>
    </source>
</evidence>
<evidence type="ECO:0000313" key="9">
    <source>
        <dbReference type="Proteomes" id="UP000014568"/>
    </source>
</evidence>
<feature type="transmembrane region" description="Helical" evidence="6">
    <location>
        <begin position="246"/>
        <end position="266"/>
    </location>
</feature>
<dbReference type="eggNOG" id="COG2814">
    <property type="taxonomic scope" value="Bacteria"/>
</dbReference>
<dbReference type="PROSITE" id="PS50850">
    <property type="entry name" value="MFS"/>
    <property type="match status" value="1"/>
</dbReference>
<dbReference type="STRING" id="632955.GCA_000829675_01614"/>
<proteinExistence type="predicted"/>
<dbReference type="OrthoDB" id="2810795at2"/>
<dbReference type="GO" id="GO:0005886">
    <property type="term" value="C:plasma membrane"/>
    <property type="evidence" value="ECO:0007669"/>
    <property type="project" value="UniProtKB-SubCell"/>
</dbReference>
<dbReference type="SUPFAM" id="SSF103473">
    <property type="entry name" value="MFS general substrate transporter"/>
    <property type="match status" value="1"/>
</dbReference>
<evidence type="ECO:0000256" key="4">
    <source>
        <dbReference type="ARBA" id="ARBA00022989"/>
    </source>
</evidence>
<organism evidence="8 9">
    <name type="scientific">Acinetobacter rudis CIP 110305</name>
    <dbReference type="NCBI Taxonomy" id="421052"/>
    <lineage>
        <taxon>Bacteria</taxon>
        <taxon>Pseudomonadati</taxon>
        <taxon>Pseudomonadota</taxon>
        <taxon>Gammaproteobacteria</taxon>
        <taxon>Moraxellales</taxon>
        <taxon>Moraxellaceae</taxon>
        <taxon>Acinetobacter</taxon>
    </lineage>
</organism>
<feature type="transmembrane region" description="Helical" evidence="6">
    <location>
        <begin position="273"/>
        <end position="292"/>
    </location>
</feature>
<sequence length="394" mass="42738">MNPQHEQKLPIDKLLAFSLAGFLSIMTETIPAGLLPLISQDLNISQALAGQFISIYALGSVIAAIPVVYATQNCPRKQLLLFAVTGLFIFNSLTAVLSNYYWIFIARFIAGMAAGVIWGILAGYARNIVSSHLQGRALAIVGIGQPLALCMGLPLGTWLGQLFGWREVFGILSVLALMLMIWVAISLPQVEGQQANKQRSILDVFLQPGIRSILAVIFIWIFAHNLLYTFLSPYLASVHLDQHLDLILLIFGLSALVGIWITGVWVDRALRKLTLISLAGFACAAIFMGLMSQQAWGVILGIIVWGMTFGGAPTLLQTAIADVAGNHVDLAQSMLVTVFNLAIASGAIMGGVLLQYCGIASFFMLMTLLAVTGLWLVFRAKKYSFKSGHRLSIE</sequence>
<feature type="transmembrane region" description="Helical" evidence="6">
    <location>
        <begin position="79"/>
        <end position="98"/>
    </location>
</feature>
<feature type="transmembrane region" description="Helical" evidence="6">
    <location>
        <begin position="14"/>
        <end position="38"/>
    </location>
</feature>
<dbReference type="HOGENOM" id="CLU_001265_61_1_6"/>
<feature type="transmembrane region" description="Helical" evidence="6">
    <location>
        <begin position="298"/>
        <end position="321"/>
    </location>
</feature>
<dbReference type="InterPro" id="IPR036259">
    <property type="entry name" value="MFS_trans_sf"/>
</dbReference>